<dbReference type="GO" id="GO:0070006">
    <property type="term" value="F:metalloaminopeptidase activity"/>
    <property type="evidence" value="ECO:0007669"/>
    <property type="project" value="InterPro"/>
</dbReference>
<sequence>MRYTTLPAALYQRNRDKLRAQLLPNSVAVLHANDILPTNSDGTMRFKQNSDLFYLTGIDQEQTILLLCPDCPDVQYREVLFIRETDAHIAIWEGHKYTKEEAQAASGVARVEWLSQFDRIFSICMALSEQVYLNTNEHLRATVEISSRDARFISSCKERFPLHTYKRLAPLLHQLRSVKEPEEVEQLRRACAITEAGFRRVLARCGRVFGNMRSKRCTVMNFFDAAAAGLPTSRSSPQDVILVCYTMSKIRPSVKRGIFCSSM</sequence>
<reference evidence="7 8" key="1">
    <citation type="submission" date="2012-05" db="EMBL/GenBank/DDBJ databases">
        <title>Genome sequence of Nitritalea halalkaliphila LW7.</title>
        <authorList>
            <person name="Jangir P.K."/>
            <person name="Singh A."/>
            <person name="Shivaji S."/>
            <person name="Sharma R."/>
        </authorList>
    </citation>
    <scope>NUCLEOTIDE SEQUENCE [LARGE SCALE GENOMIC DNA]</scope>
    <source>
        <strain evidence="7 8">LW7</strain>
    </source>
</reference>
<comment type="catalytic activity">
    <reaction evidence="1">
        <text>Release of any N-terminal amino acid, including proline, that is linked to proline, even from a dipeptide or tripeptide.</text>
        <dbReference type="EC" id="3.4.11.9"/>
    </reaction>
</comment>
<evidence type="ECO:0000256" key="5">
    <source>
        <dbReference type="ARBA" id="ARBA00022801"/>
    </source>
</evidence>
<name>I5C0S6_9BACT</name>
<evidence type="ECO:0000313" key="7">
    <source>
        <dbReference type="EMBL" id="EIM75428.1"/>
    </source>
</evidence>
<keyword evidence="8" id="KW-1185">Reference proteome</keyword>
<comment type="similarity">
    <text evidence="2">Belongs to the peptidase M24B family.</text>
</comment>
<dbReference type="InterPro" id="IPR052433">
    <property type="entry name" value="X-Pro_dipept-like"/>
</dbReference>
<dbReference type="EMBL" id="AJYA01000030">
    <property type="protein sequence ID" value="EIM75428.1"/>
    <property type="molecule type" value="Genomic_DNA"/>
</dbReference>
<dbReference type="GO" id="GO:0030145">
    <property type="term" value="F:manganese ion binding"/>
    <property type="evidence" value="ECO:0007669"/>
    <property type="project" value="InterPro"/>
</dbReference>
<evidence type="ECO:0000256" key="1">
    <source>
        <dbReference type="ARBA" id="ARBA00001424"/>
    </source>
</evidence>
<keyword evidence="4" id="KW-0479">Metal-binding</keyword>
<dbReference type="Pfam" id="PF05195">
    <property type="entry name" value="AMP_N"/>
    <property type="match status" value="1"/>
</dbReference>
<organism evidence="7 8">
    <name type="scientific">Nitritalea halalkaliphila LW7</name>
    <dbReference type="NCBI Taxonomy" id="1189621"/>
    <lineage>
        <taxon>Bacteria</taxon>
        <taxon>Pseudomonadati</taxon>
        <taxon>Bacteroidota</taxon>
        <taxon>Cytophagia</taxon>
        <taxon>Cytophagales</taxon>
        <taxon>Cyclobacteriaceae</taxon>
        <taxon>Nitritalea</taxon>
    </lineage>
</organism>
<proteinExistence type="inferred from homology"/>
<dbReference type="PANTHER" id="PTHR43226:SF4">
    <property type="entry name" value="XAA-PRO AMINOPEPTIDASE 3"/>
    <property type="match status" value="1"/>
</dbReference>
<comment type="caution">
    <text evidence="7">The sequence shown here is derived from an EMBL/GenBank/DDBJ whole genome shotgun (WGS) entry which is preliminary data.</text>
</comment>
<dbReference type="SMART" id="SM01011">
    <property type="entry name" value="AMP_N"/>
    <property type="match status" value="1"/>
</dbReference>
<protein>
    <recommendedName>
        <fullName evidence="3">Xaa-Pro aminopeptidase</fullName>
        <ecNumber evidence="3">3.4.11.9</ecNumber>
    </recommendedName>
</protein>
<evidence type="ECO:0000259" key="6">
    <source>
        <dbReference type="SMART" id="SM01011"/>
    </source>
</evidence>
<dbReference type="InterPro" id="IPR007865">
    <property type="entry name" value="Aminopep_P_N"/>
</dbReference>
<dbReference type="EC" id="3.4.11.9" evidence="3"/>
<evidence type="ECO:0000256" key="4">
    <source>
        <dbReference type="ARBA" id="ARBA00022723"/>
    </source>
</evidence>
<accession>I5C0S6</accession>
<dbReference type="Gene3D" id="3.40.350.10">
    <property type="entry name" value="Creatinase/prolidase N-terminal domain"/>
    <property type="match status" value="1"/>
</dbReference>
<evidence type="ECO:0000313" key="8">
    <source>
        <dbReference type="Proteomes" id="UP000005551"/>
    </source>
</evidence>
<keyword evidence="5" id="KW-0378">Hydrolase</keyword>
<dbReference type="SUPFAM" id="SSF53092">
    <property type="entry name" value="Creatinase/prolidase N-terminal domain"/>
    <property type="match status" value="1"/>
</dbReference>
<dbReference type="InterPro" id="IPR029149">
    <property type="entry name" value="Creatin/AminoP/Spt16_N"/>
</dbReference>
<feature type="domain" description="Aminopeptidase P N-terminal" evidence="6">
    <location>
        <begin position="6"/>
        <end position="142"/>
    </location>
</feature>
<evidence type="ECO:0000256" key="2">
    <source>
        <dbReference type="ARBA" id="ARBA00008766"/>
    </source>
</evidence>
<gene>
    <name evidence="7" type="ORF">A3SI_13557</name>
</gene>
<dbReference type="AlphaFoldDB" id="I5C0S6"/>
<dbReference type="PATRIC" id="fig|1189621.3.peg.2821"/>
<dbReference type="GO" id="GO:0006508">
    <property type="term" value="P:proteolysis"/>
    <property type="evidence" value="ECO:0007669"/>
    <property type="project" value="TreeGrafter"/>
</dbReference>
<dbReference type="STRING" id="1189621.A3SI_13557"/>
<dbReference type="PANTHER" id="PTHR43226">
    <property type="entry name" value="XAA-PRO AMINOPEPTIDASE 3"/>
    <property type="match status" value="1"/>
</dbReference>
<evidence type="ECO:0000256" key="3">
    <source>
        <dbReference type="ARBA" id="ARBA00012574"/>
    </source>
</evidence>
<dbReference type="Proteomes" id="UP000005551">
    <property type="component" value="Unassembled WGS sequence"/>
</dbReference>